<proteinExistence type="predicted"/>
<dbReference type="InterPro" id="IPR012337">
    <property type="entry name" value="RNaseH-like_sf"/>
</dbReference>
<organism evidence="2 3">
    <name type="scientific">Galendromus occidentalis</name>
    <name type="common">western predatory mite</name>
    <dbReference type="NCBI Taxonomy" id="34638"/>
    <lineage>
        <taxon>Eukaryota</taxon>
        <taxon>Metazoa</taxon>
        <taxon>Ecdysozoa</taxon>
        <taxon>Arthropoda</taxon>
        <taxon>Chelicerata</taxon>
        <taxon>Arachnida</taxon>
        <taxon>Acari</taxon>
        <taxon>Parasitiformes</taxon>
        <taxon>Mesostigmata</taxon>
        <taxon>Gamasina</taxon>
        <taxon>Phytoseioidea</taxon>
        <taxon>Phytoseiidae</taxon>
        <taxon>Typhlodrominae</taxon>
        <taxon>Galendromus</taxon>
    </lineage>
</organism>
<dbReference type="GO" id="GO:0006357">
    <property type="term" value="P:regulation of transcription by RNA polymerase II"/>
    <property type="evidence" value="ECO:0007669"/>
    <property type="project" value="InterPro"/>
</dbReference>
<evidence type="ECO:0000313" key="3">
    <source>
        <dbReference type="RefSeq" id="XP_003738463.1"/>
    </source>
</evidence>
<reference evidence="3" key="1">
    <citation type="submission" date="2025-08" db="UniProtKB">
        <authorList>
            <consortium name="RefSeq"/>
        </authorList>
    </citation>
    <scope>IDENTIFICATION</scope>
</reference>
<dbReference type="Proteomes" id="UP000694867">
    <property type="component" value="Unplaced"/>
</dbReference>
<sequence>MDSSSNEGTHRTMNTPKSTAKRSQHVTPKMRQEEFPDGKFHASGDRLYCSSCNIAVDHRRKDTCSKHLETATHKKKERSHQESLAKRAKLQVNLVEAFGQMSQGGIEKQTTLVSLVEAFCAANIPLHTLDNSKLRSFLESNVKNCGIIPSACNLRRNYLPRAFEAHVKHLKQLLEETRSLALVCDETTDAEDRYVLNVLAIPCCTDVAEPKLKAFLLRCAVLERTNYKTVSDAILRILHEYEISPLSISAFVTDNATYMSKAWKDSLKSFFLNGVHVTCTAHLLNLVCEEWALCFKEVNKLVCCVKRSFTACPSRKARFKQFLESNGKPEKLPPVPVVTRWNSWFDAALYHADHLQEYSGFFSKEVEGNSSASLAEARALCMSSTVASQLSQLKSYAPHLSGDPH</sequence>
<gene>
    <name evidence="3" type="primary">LOC100903106</name>
</gene>
<feature type="region of interest" description="Disordered" evidence="1">
    <location>
        <begin position="1"/>
        <end position="37"/>
    </location>
</feature>
<dbReference type="InterPro" id="IPR033375">
    <property type="entry name" value="Cggbp1"/>
</dbReference>
<dbReference type="AlphaFoldDB" id="A0AAJ6VVA0"/>
<dbReference type="GO" id="GO:0005634">
    <property type="term" value="C:nucleus"/>
    <property type="evidence" value="ECO:0007669"/>
    <property type="project" value="InterPro"/>
</dbReference>
<evidence type="ECO:0000313" key="2">
    <source>
        <dbReference type="Proteomes" id="UP000694867"/>
    </source>
</evidence>
<dbReference type="GO" id="GO:0003690">
    <property type="term" value="F:double-stranded DNA binding"/>
    <property type="evidence" value="ECO:0007669"/>
    <property type="project" value="InterPro"/>
</dbReference>
<protein>
    <submittedName>
        <fullName evidence="3">Uncharacterized protein LOC100903106</fullName>
    </submittedName>
</protein>
<name>A0AAJ6VVA0_9ACAR</name>
<accession>A0AAJ6VVA0</accession>
<dbReference type="KEGG" id="goe:100903106"/>
<keyword evidence="2" id="KW-1185">Reference proteome</keyword>
<feature type="compositionally biased region" description="Polar residues" evidence="1">
    <location>
        <begin position="1"/>
        <end position="18"/>
    </location>
</feature>
<dbReference type="PANTHER" id="PTHR32344:SF1">
    <property type="entry name" value="U1-TYPE DOMAIN-CONTAINING PROTEIN"/>
    <property type="match status" value="1"/>
</dbReference>
<evidence type="ECO:0000256" key="1">
    <source>
        <dbReference type="SAM" id="MobiDB-lite"/>
    </source>
</evidence>
<dbReference type="GeneID" id="100903106"/>
<dbReference type="PANTHER" id="PTHR32344">
    <property type="entry name" value="U1-TYPE DOMAIN-CONTAINING PROTEIN"/>
    <property type="match status" value="1"/>
</dbReference>
<dbReference type="SUPFAM" id="SSF53098">
    <property type="entry name" value="Ribonuclease H-like"/>
    <property type="match status" value="1"/>
</dbReference>
<dbReference type="RefSeq" id="XP_003738463.1">
    <property type="nucleotide sequence ID" value="XM_003738415.1"/>
</dbReference>